<evidence type="ECO:0000259" key="2">
    <source>
        <dbReference type="Pfam" id="PF18904"/>
    </source>
</evidence>
<dbReference type="InterPro" id="IPR043719">
    <property type="entry name" value="DUF5660"/>
</dbReference>
<dbReference type="EMBL" id="MGAE01000038">
    <property type="protein sequence ID" value="OGK38918.1"/>
    <property type="molecule type" value="Genomic_DNA"/>
</dbReference>
<organism evidence="3 4">
    <name type="scientific">Candidatus Roizmanbacteria bacterium RIFCSPHIGHO2_12_FULL_44_10</name>
    <dbReference type="NCBI Taxonomy" id="1802054"/>
    <lineage>
        <taxon>Bacteria</taxon>
        <taxon>Candidatus Roizmaniibacteriota</taxon>
    </lineage>
</organism>
<dbReference type="AlphaFoldDB" id="A0A1F7I6C6"/>
<feature type="region of interest" description="Disordered" evidence="1">
    <location>
        <begin position="1"/>
        <end position="23"/>
    </location>
</feature>
<evidence type="ECO:0000313" key="3">
    <source>
        <dbReference type="EMBL" id="OGK38918.1"/>
    </source>
</evidence>
<evidence type="ECO:0000313" key="4">
    <source>
        <dbReference type="Proteomes" id="UP000179024"/>
    </source>
</evidence>
<sequence>MSTKTDPKKIPVYKNPLETQSESQQQAMEHYMRQEQMGHKAPGVANPEFSNTVFTFHEHHESKDRHKKIENIQHLIEEVKHEAQEIRRHSEGVTAEVDNIEKIALQSLPDKPGVYHIRYLEMILSFLQGIKAKVGEAKTWLSAMQSKKAKRGSAFVTRSKKQGTAYSLSQEHQVARNVQ</sequence>
<feature type="domain" description="DUF5660" evidence="2">
    <location>
        <begin position="68"/>
        <end position="178"/>
    </location>
</feature>
<name>A0A1F7I6C6_9BACT</name>
<accession>A0A1F7I6C6</accession>
<dbReference type="Proteomes" id="UP000179024">
    <property type="component" value="Unassembled WGS sequence"/>
</dbReference>
<proteinExistence type="predicted"/>
<protein>
    <recommendedName>
        <fullName evidence="2">DUF5660 domain-containing protein</fullName>
    </recommendedName>
</protein>
<dbReference type="Pfam" id="PF18904">
    <property type="entry name" value="DUF5660"/>
    <property type="match status" value="1"/>
</dbReference>
<gene>
    <name evidence="3" type="ORF">A3F34_02100</name>
</gene>
<evidence type="ECO:0000256" key="1">
    <source>
        <dbReference type="SAM" id="MobiDB-lite"/>
    </source>
</evidence>
<comment type="caution">
    <text evidence="3">The sequence shown here is derived from an EMBL/GenBank/DDBJ whole genome shotgun (WGS) entry which is preliminary data.</text>
</comment>
<reference evidence="3 4" key="1">
    <citation type="journal article" date="2016" name="Nat. Commun.">
        <title>Thousands of microbial genomes shed light on interconnected biogeochemical processes in an aquifer system.</title>
        <authorList>
            <person name="Anantharaman K."/>
            <person name="Brown C.T."/>
            <person name="Hug L.A."/>
            <person name="Sharon I."/>
            <person name="Castelle C.J."/>
            <person name="Probst A.J."/>
            <person name="Thomas B.C."/>
            <person name="Singh A."/>
            <person name="Wilkins M.J."/>
            <person name="Karaoz U."/>
            <person name="Brodie E.L."/>
            <person name="Williams K.H."/>
            <person name="Hubbard S.S."/>
            <person name="Banfield J.F."/>
        </authorList>
    </citation>
    <scope>NUCLEOTIDE SEQUENCE [LARGE SCALE GENOMIC DNA]</scope>
</reference>